<comment type="similarity">
    <text evidence="1">Belongs to the DnaA family.</text>
</comment>
<dbReference type="NCBIfam" id="TIGR00362">
    <property type="entry name" value="DnaA"/>
    <property type="match status" value="1"/>
</dbReference>
<feature type="domain" description="Chromosomal replication initiator DnaA C-terminal" evidence="9">
    <location>
        <begin position="222"/>
        <end position="291"/>
    </location>
</feature>
<evidence type="ECO:0000256" key="2">
    <source>
        <dbReference type="ARBA" id="ARBA00022490"/>
    </source>
</evidence>
<feature type="non-terminal residue" evidence="10">
    <location>
        <position position="317"/>
    </location>
</feature>
<dbReference type="AlphaFoldDB" id="A0A382RX43"/>
<dbReference type="InterPro" id="IPR013317">
    <property type="entry name" value="DnaA_dom"/>
</dbReference>
<dbReference type="FunFam" id="1.10.8.60:FF:000003">
    <property type="entry name" value="Chromosomal replication initiator protein DnaA"/>
    <property type="match status" value="1"/>
</dbReference>
<dbReference type="Gene3D" id="3.40.50.300">
    <property type="entry name" value="P-loop containing nucleotide triphosphate hydrolases"/>
    <property type="match status" value="1"/>
</dbReference>
<evidence type="ECO:0000256" key="7">
    <source>
        <dbReference type="ARBA" id="ARBA00023125"/>
    </source>
</evidence>
<evidence type="ECO:0000256" key="3">
    <source>
        <dbReference type="ARBA" id="ARBA00022705"/>
    </source>
</evidence>
<evidence type="ECO:0000259" key="8">
    <source>
        <dbReference type="SMART" id="SM00382"/>
    </source>
</evidence>
<dbReference type="SMART" id="SM00760">
    <property type="entry name" value="Bac_DnaA_C"/>
    <property type="match status" value="1"/>
</dbReference>
<dbReference type="InterPro" id="IPR027417">
    <property type="entry name" value="P-loop_NTPase"/>
</dbReference>
<evidence type="ECO:0008006" key="11">
    <source>
        <dbReference type="Google" id="ProtNLM"/>
    </source>
</evidence>
<gene>
    <name evidence="10" type="ORF">METZ01_LOCUS354894</name>
</gene>
<keyword evidence="2" id="KW-0963">Cytoplasm</keyword>
<evidence type="ECO:0000256" key="5">
    <source>
        <dbReference type="ARBA" id="ARBA00022840"/>
    </source>
</evidence>
<dbReference type="GO" id="GO:0005886">
    <property type="term" value="C:plasma membrane"/>
    <property type="evidence" value="ECO:0007669"/>
    <property type="project" value="TreeGrafter"/>
</dbReference>
<dbReference type="Gene3D" id="1.10.8.60">
    <property type="match status" value="1"/>
</dbReference>
<evidence type="ECO:0000259" key="9">
    <source>
        <dbReference type="SMART" id="SM00760"/>
    </source>
</evidence>
<accession>A0A382RX43</accession>
<dbReference type="InterPro" id="IPR013159">
    <property type="entry name" value="DnaA_C"/>
</dbReference>
<dbReference type="Pfam" id="PF08299">
    <property type="entry name" value="Bac_DnaA_C"/>
    <property type="match status" value="1"/>
</dbReference>
<feature type="domain" description="AAA+ ATPase" evidence="8">
    <location>
        <begin position="11"/>
        <end position="139"/>
    </location>
</feature>
<proteinExistence type="inferred from homology"/>
<dbReference type="PROSITE" id="PS01008">
    <property type="entry name" value="DNAA"/>
    <property type="match status" value="1"/>
</dbReference>
<dbReference type="GO" id="GO:0006270">
    <property type="term" value="P:DNA replication initiation"/>
    <property type="evidence" value="ECO:0007669"/>
    <property type="project" value="InterPro"/>
</dbReference>
<dbReference type="SUPFAM" id="SSF52540">
    <property type="entry name" value="P-loop containing nucleoside triphosphate hydrolases"/>
    <property type="match status" value="1"/>
</dbReference>
<dbReference type="Gene3D" id="1.10.1750.10">
    <property type="match status" value="1"/>
</dbReference>
<dbReference type="GO" id="GO:0005524">
    <property type="term" value="F:ATP binding"/>
    <property type="evidence" value="ECO:0007669"/>
    <property type="project" value="UniProtKB-KW"/>
</dbReference>
<keyword evidence="6" id="KW-0446">Lipid-binding</keyword>
<evidence type="ECO:0000313" key="10">
    <source>
        <dbReference type="EMBL" id="SVD02040.1"/>
    </source>
</evidence>
<evidence type="ECO:0000256" key="4">
    <source>
        <dbReference type="ARBA" id="ARBA00022741"/>
    </source>
</evidence>
<organism evidence="10">
    <name type="scientific">marine metagenome</name>
    <dbReference type="NCBI Taxonomy" id="408172"/>
    <lineage>
        <taxon>unclassified sequences</taxon>
        <taxon>metagenomes</taxon>
        <taxon>ecological metagenomes</taxon>
    </lineage>
</organism>
<dbReference type="InterPro" id="IPR010921">
    <property type="entry name" value="Trp_repressor/repl_initiator"/>
</dbReference>
<dbReference type="PANTHER" id="PTHR30050">
    <property type="entry name" value="CHROMOSOMAL REPLICATION INITIATOR PROTEIN DNAA"/>
    <property type="match status" value="1"/>
</dbReference>
<dbReference type="Pfam" id="PF00308">
    <property type="entry name" value="Bac_DnaA"/>
    <property type="match status" value="1"/>
</dbReference>
<dbReference type="GO" id="GO:0006275">
    <property type="term" value="P:regulation of DNA replication"/>
    <property type="evidence" value="ECO:0007669"/>
    <property type="project" value="InterPro"/>
</dbReference>
<sequence>ALSVADNPKVTYNPLFIYGGVGLGKTHLLHAMGNTILAKDSRAKIRYLSAESFTVDLIESLKHDDMRNFRNRYRPLDVLFVDDIQFLAGKERTQEEFFYTFNALHQTHKQVILSSDSYPKDLHRVEERLRSRFEAGLVADIEPPDLETKIAIIYKKAETHGQLIPEEVASFIAKNIKTNIRELEGLLLRVIAYASFTNRIINLELTKKVLQEFICDTNRNFNISTIMAAVADNFEIKISDLKSKKRSRNISIPRQIAMYLCRTHTKLSLPEIGRQFGGKDHTTVIFANKKISALINTNNDLKKTVNIIIDNIESGKT</sequence>
<dbReference type="CDD" id="cd00009">
    <property type="entry name" value="AAA"/>
    <property type="match status" value="1"/>
</dbReference>
<keyword evidence="3" id="KW-0235">DNA replication</keyword>
<dbReference type="PANTHER" id="PTHR30050:SF2">
    <property type="entry name" value="CHROMOSOMAL REPLICATION INITIATOR PROTEIN DNAA"/>
    <property type="match status" value="1"/>
</dbReference>
<feature type="non-terminal residue" evidence="10">
    <location>
        <position position="1"/>
    </location>
</feature>
<keyword evidence="5" id="KW-0067">ATP-binding</keyword>
<evidence type="ECO:0000256" key="1">
    <source>
        <dbReference type="ARBA" id="ARBA00006583"/>
    </source>
</evidence>
<dbReference type="InterPro" id="IPR003593">
    <property type="entry name" value="AAA+_ATPase"/>
</dbReference>
<dbReference type="InterPro" id="IPR001957">
    <property type="entry name" value="Chromosome_initiator_DnaA"/>
</dbReference>
<dbReference type="GO" id="GO:0003688">
    <property type="term" value="F:DNA replication origin binding"/>
    <property type="evidence" value="ECO:0007669"/>
    <property type="project" value="InterPro"/>
</dbReference>
<dbReference type="GO" id="GO:0008289">
    <property type="term" value="F:lipid binding"/>
    <property type="evidence" value="ECO:0007669"/>
    <property type="project" value="UniProtKB-KW"/>
</dbReference>
<reference evidence="10" key="1">
    <citation type="submission" date="2018-05" db="EMBL/GenBank/DDBJ databases">
        <authorList>
            <person name="Lanie J.A."/>
            <person name="Ng W.-L."/>
            <person name="Kazmierczak K.M."/>
            <person name="Andrzejewski T.M."/>
            <person name="Davidsen T.M."/>
            <person name="Wayne K.J."/>
            <person name="Tettelin H."/>
            <person name="Glass J.I."/>
            <person name="Rusch D."/>
            <person name="Podicherti R."/>
            <person name="Tsui H.-C.T."/>
            <person name="Winkler M.E."/>
        </authorList>
    </citation>
    <scope>NUCLEOTIDE SEQUENCE</scope>
</reference>
<dbReference type="InterPro" id="IPR018312">
    <property type="entry name" value="Chromosome_initiator_DnaA_CS"/>
</dbReference>
<dbReference type="InterPro" id="IPR020591">
    <property type="entry name" value="Chromosome_initiator_DnaA-like"/>
</dbReference>
<dbReference type="SUPFAM" id="SSF48295">
    <property type="entry name" value="TrpR-like"/>
    <property type="match status" value="1"/>
</dbReference>
<keyword evidence="7" id="KW-0238">DNA-binding</keyword>
<dbReference type="PRINTS" id="PR00051">
    <property type="entry name" value="DNAA"/>
</dbReference>
<dbReference type="EMBL" id="UINC01124704">
    <property type="protein sequence ID" value="SVD02040.1"/>
    <property type="molecule type" value="Genomic_DNA"/>
</dbReference>
<evidence type="ECO:0000256" key="6">
    <source>
        <dbReference type="ARBA" id="ARBA00023121"/>
    </source>
</evidence>
<dbReference type="CDD" id="cd06571">
    <property type="entry name" value="Bac_DnaA_C"/>
    <property type="match status" value="1"/>
</dbReference>
<protein>
    <recommendedName>
        <fullName evidence="11">Chromosomal replication initiator protein DnaA</fullName>
    </recommendedName>
</protein>
<dbReference type="SMART" id="SM00382">
    <property type="entry name" value="AAA"/>
    <property type="match status" value="1"/>
</dbReference>
<keyword evidence="4" id="KW-0547">Nucleotide-binding</keyword>
<name>A0A382RX43_9ZZZZ</name>